<dbReference type="Gene3D" id="3.10.20.310">
    <property type="entry name" value="membrane protein fhac"/>
    <property type="match status" value="1"/>
</dbReference>
<evidence type="ECO:0000313" key="1">
    <source>
        <dbReference type="EMBL" id="QCI07102.1"/>
    </source>
</evidence>
<name>A0A4D6WVC2_9FLOR</name>
<sequence length="687" mass="83738">MIKRIVNDIYIKYQFFIANTYYIFKKTNKILIIFCFILPLSIHQEKIYNKKLAFQTYIINFKKKQINNLNINNEKHFLKILPNYHKKIIKYKKDIKKILEYLKNTGILNQLDYFILNINNFKYYIIYIHINYKIKKIEIQNYKHLQIPHKLLISILKPQLGFPINYSKIHNSINKIYKWYIDKGFSYTYIKLNYKKTIQSLYLQIFEGQIIAHHLIYKSNIFLDSITVNKINRILIKELNISKKSIFNKKTIDKRITYLKKIQLLKTCNYKIKKYKQGLVLNIEYSIFTNHHGYIYNYYSKINNLSLYNFINYGYPNILTTNFHLLPQILKKLINQISQIHEFYTNYLKYTNNIMNIFNFKYYLHHIKCSYKISLQTINNNPQFEFLILLPYIKINKSIFNFIKLNLYQKIYKTKTIYSQQNRKRSNIMQTINIKSRCDCITINQKILKNFNCKLKYINIFNLFKEKFLYFKTSKIKHYIKLFEQKIILISTQIKYSDLEYNKFLGPGKIFLLEFLLLKPQKIIQKNILNKDEFNKNNIKFKYYQIFSLPNYSRFIKKNAINLFINIDSFIIQNNYENILTNISPIHLQIYFQKKYTRMIKYNTKYLYQLEYHISLGKFCSYYILSNISNKLYNKNRIFPYDHITGSGIQINMPIKKLPKIRFEYTINNYNINHYQLRLLSYYITHN</sequence>
<geneLocation type="plastid" evidence="1"/>
<reference evidence="1" key="2">
    <citation type="submission" date="2019-04" db="EMBL/GenBank/DDBJ databases">
        <authorList>
            <person name="Pasella M."/>
        </authorList>
    </citation>
    <scope>NUCLEOTIDE SEQUENCE</scope>
    <source>
        <strain evidence="1">HV05551</strain>
    </source>
</reference>
<organism evidence="1">
    <name type="scientific">Hypnea pannosa</name>
    <dbReference type="NCBI Taxonomy" id="105607"/>
    <lineage>
        <taxon>Eukaryota</taxon>
        <taxon>Rhodophyta</taxon>
        <taxon>Florideophyceae</taxon>
        <taxon>Rhodymeniophycidae</taxon>
        <taxon>Gigartinales</taxon>
        <taxon>Hypneaceae</taxon>
        <taxon>Hypnea</taxon>
    </lineage>
</organism>
<dbReference type="AlphaFoldDB" id="A0A4D6WVC2"/>
<gene>
    <name evidence="1" type="primary">orf687</name>
</gene>
<dbReference type="EMBL" id="MK814680">
    <property type="protein sequence ID" value="QCI07102.1"/>
    <property type="molecule type" value="Genomic_DNA"/>
</dbReference>
<keyword evidence="1" id="KW-0934">Plastid</keyword>
<protein>
    <recommendedName>
        <fullName evidence="2">POTRA domain-containing protein</fullName>
    </recommendedName>
</protein>
<proteinExistence type="predicted"/>
<evidence type="ECO:0008006" key="2">
    <source>
        <dbReference type="Google" id="ProtNLM"/>
    </source>
</evidence>
<reference evidence="1" key="1">
    <citation type="journal article" date="2019" name="Mol. Phylogenet. Evol.">
        <title>Morphological evolution and classification of the red algal order Ceramiales inferred using plastid phylogenomics.</title>
        <authorList>
            <person name="Diaz-Tapia P."/>
            <person name="Pasella M.M."/>
            <person name="Verbruggen H."/>
            <person name="Maggs C.A."/>
        </authorList>
    </citation>
    <scope>NUCLEOTIDE SEQUENCE</scope>
    <source>
        <strain evidence="1">HV05551</strain>
    </source>
</reference>
<accession>A0A4D6WVC2</accession>